<proteinExistence type="predicted"/>
<protein>
    <recommendedName>
        <fullName evidence="3">MORN repeat variant</fullName>
    </recommendedName>
</protein>
<gene>
    <name evidence="1" type="ORF">AR438_12560</name>
</gene>
<evidence type="ECO:0000313" key="1">
    <source>
        <dbReference type="EMBL" id="KQK25133.1"/>
    </source>
</evidence>
<name>A0A0Q3HRD2_9FLAO</name>
<dbReference type="EMBL" id="LLYZ01000007">
    <property type="protein sequence ID" value="KQK25133.1"/>
    <property type="molecule type" value="Genomic_DNA"/>
</dbReference>
<dbReference type="AlphaFoldDB" id="A0A0Q3HRD2"/>
<dbReference type="STRING" id="452084.AR438_12560"/>
<dbReference type="Gene3D" id="2.20.110.10">
    <property type="entry name" value="Histone H3 K4-specific methyltransferase SET7/9 N-terminal domain"/>
    <property type="match status" value="1"/>
</dbReference>
<organism evidence="1 2">
    <name type="scientific">Chryseobacterium aquaticum</name>
    <dbReference type="NCBI Taxonomy" id="452084"/>
    <lineage>
        <taxon>Bacteria</taxon>
        <taxon>Pseudomonadati</taxon>
        <taxon>Bacteroidota</taxon>
        <taxon>Flavobacteriia</taxon>
        <taxon>Flavobacteriales</taxon>
        <taxon>Weeksellaceae</taxon>
        <taxon>Chryseobacterium group</taxon>
        <taxon>Chryseobacterium</taxon>
    </lineage>
</organism>
<dbReference type="Proteomes" id="UP000051682">
    <property type="component" value="Unassembled WGS sequence"/>
</dbReference>
<keyword evidence="2" id="KW-1185">Reference proteome</keyword>
<dbReference type="PROSITE" id="PS51257">
    <property type="entry name" value="PROKAR_LIPOPROTEIN"/>
    <property type="match status" value="1"/>
</dbReference>
<evidence type="ECO:0008006" key="3">
    <source>
        <dbReference type="Google" id="ProtNLM"/>
    </source>
</evidence>
<sequence length="147" mass="17613">MMKNIIFALLSIFVFISCKTKKMNQYKKFPDKTQKRHRKWKEEYSSDQGVLIAIGKYKNGEKIGIWKTTFEDKLYQKDKIRKSVTNTKLYYPNGKIMEKGQSKLDISDAERHWYYFGDWKYFGENGNLKYIKRYADGKKIDSISFLK</sequence>
<comment type="caution">
    <text evidence="1">The sequence shown here is derived from an EMBL/GenBank/DDBJ whole genome shotgun (WGS) entry which is preliminary data.</text>
</comment>
<accession>A0A0Q3HRD2</accession>
<evidence type="ECO:0000313" key="2">
    <source>
        <dbReference type="Proteomes" id="UP000051682"/>
    </source>
</evidence>
<reference evidence="1 2" key="1">
    <citation type="submission" date="2015-10" db="EMBL/GenBank/DDBJ databases">
        <title>Chryseobacterium aquaticum genome.</title>
        <authorList>
            <person name="Newman J.D."/>
            <person name="Ferguson M.B."/>
            <person name="Miller J.R."/>
        </authorList>
    </citation>
    <scope>NUCLEOTIDE SEQUENCE [LARGE SCALE GENOMIC DNA]</scope>
    <source>
        <strain evidence="1 2">KCTC 12483</strain>
    </source>
</reference>